<evidence type="ECO:0000313" key="1">
    <source>
        <dbReference type="EMBL" id="KAI8431371.1"/>
    </source>
</evidence>
<sequence>MILSNTVFGNDILGLQRGLGALYSPKSLYIDPRLGLWVHTWLEPHFKPRIKTPDRKPSKQATDKTKAIDNTAKAKAIDKTTDKAKAVDKTTDKIDEASGDAKEKVDLDLRSCDECSLSFRGERGLRRHMNMTHFTPTNKYQQGANPF</sequence>
<dbReference type="Proteomes" id="UP001064048">
    <property type="component" value="Chromosome 30"/>
</dbReference>
<keyword evidence="2" id="KW-1185">Reference proteome</keyword>
<evidence type="ECO:0000313" key="2">
    <source>
        <dbReference type="Proteomes" id="UP001064048"/>
    </source>
</evidence>
<protein>
    <submittedName>
        <fullName evidence="1">Uncharacterized protein</fullName>
    </submittedName>
</protein>
<comment type="caution">
    <text evidence="1">The sequence shown here is derived from an EMBL/GenBank/DDBJ whole genome shotgun (WGS) entry which is preliminary data.</text>
</comment>
<name>A0ACC0K523_CHOFU</name>
<organism evidence="1 2">
    <name type="scientific">Choristoneura fumiferana</name>
    <name type="common">Spruce budworm moth</name>
    <name type="synonym">Archips fumiferana</name>
    <dbReference type="NCBI Taxonomy" id="7141"/>
    <lineage>
        <taxon>Eukaryota</taxon>
        <taxon>Metazoa</taxon>
        <taxon>Ecdysozoa</taxon>
        <taxon>Arthropoda</taxon>
        <taxon>Hexapoda</taxon>
        <taxon>Insecta</taxon>
        <taxon>Pterygota</taxon>
        <taxon>Neoptera</taxon>
        <taxon>Endopterygota</taxon>
        <taxon>Lepidoptera</taxon>
        <taxon>Glossata</taxon>
        <taxon>Ditrysia</taxon>
        <taxon>Tortricoidea</taxon>
        <taxon>Tortricidae</taxon>
        <taxon>Tortricinae</taxon>
        <taxon>Choristoneura</taxon>
    </lineage>
</organism>
<proteinExistence type="predicted"/>
<reference evidence="1 2" key="1">
    <citation type="journal article" date="2022" name="Genome Biol. Evol.">
        <title>The Spruce Budworm Genome: Reconstructing the Evolutionary History of Antifreeze Proteins.</title>
        <authorList>
            <person name="Beliveau C."/>
            <person name="Gagne P."/>
            <person name="Picq S."/>
            <person name="Vernygora O."/>
            <person name="Keeling C.I."/>
            <person name="Pinkney K."/>
            <person name="Doucet D."/>
            <person name="Wen F."/>
            <person name="Johnston J.S."/>
            <person name="Maaroufi H."/>
            <person name="Boyle B."/>
            <person name="Laroche J."/>
            <person name="Dewar K."/>
            <person name="Juretic N."/>
            <person name="Blackburn G."/>
            <person name="Nisole A."/>
            <person name="Brunet B."/>
            <person name="Brandao M."/>
            <person name="Lumley L."/>
            <person name="Duan J."/>
            <person name="Quan G."/>
            <person name="Lucarotti C.J."/>
            <person name="Roe A.D."/>
            <person name="Sperling F.A.H."/>
            <person name="Levesque R.C."/>
            <person name="Cusson M."/>
        </authorList>
    </citation>
    <scope>NUCLEOTIDE SEQUENCE [LARGE SCALE GENOMIC DNA]</scope>
    <source>
        <strain evidence="1">Glfc:IPQL:Cfum</strain>
    </source>
</reference>
<dbReference type="EMBL" id="CM046130">
    <property type="protein sequence ID" value="KAI8431371.1"/>
    <property type="molecule type" value="Genomic_DNA"/>
</dbReference>
<accession>A0ACC0K523</accession>
<gene>
    <name evidence="1" type="ORF">MSG28_015905</name>
</gene>